<dbReference type="InterPro" id="IPR003604">
    <property type="entry name" value="Matrin/U1-like-C_Znf_C2H2"/>
</dbReference>
<dbReference type="EMBL" id="PZQS01000005">
    <property type="protein sequence ID" value="PVD30589.1"/>
    <property type="molecule type" value="Genomic_DNA"/>
</dbReference>
<dbReference type="Pfam" id="PF12874">
    <property type="entry name" value="zf-met"/>
    <property type="match status" value="1"/>
</dbReference>
<feature type="compositionally biased region" description="Basic and acidic residues" evidence="1">
    <location>
        <begin position="761"/>
        <end position="785"/>
    </location>
</feature>
<feature type="region of interest" description="Disordered" evidence="1">
    <location>
        <begin position="1061"/>
        <end position="1089"/>
    </location>
</feature>
<dbReference type="GO" id="GO:0008270">
    <property type="term" value="F:zinc ion binding"/>
    <property type="evidence" value="ECO:0007669"/>
    <property type="project" value="InterPro"/>
</dbReference>
<organism evidence="3 4">
    <name type="scientific">Pomacea canaliculata</name>
    <name type="common">Golden apple snail</name>
    <dbReference type="NCBI Taxonomy" id="400727"/>
    <lineage>
        <taxon>Eukaryota</taxon>
        <taxon>Metazoa</taxon>
        <taxon>Spiralia</taxon>
        <taxon>Lophotrochozoa</taxon>
        <taxon>Mollusca</taxon>
        <taxon>Gastropoda</taxon>
        <taxon>Caenogastropoda</taxon>
        <taxon>Architaenioglossa</taxon>
        <taxon>Ampullarioidea</taxon>
        <taxon>Ampullariidae</taxon>
        <taxon>Pomacea</taxon>
    </lineage>
</organism>
<dbReference type="SMART" id="SM00355">
    <property type="entry name" value="ZnF_C2H2"/>
    <property type="match status" value="3"/>
</dbReference>
<feature type="compositionally biased region" description="Basic and acidic residues" evidence="1">
    <location>
        <begin position="960"/>
        <end position="979"/>
    </location>
</feature>
<evidence type="ECO:0000313" key="3">
    <source>
        <dbReference type="EMBL" id="PVD30589.1"/>
    </source>
</evidence>
<feature type="region of interest" description="Disordered" evidence="1">
    <location>
        <begin position="842"/>
        <end position="1023"/>
    </location>
</feature>
<dbReference type="GO" id="GO:0003727">
    <property type="term" value="F:single-stranded RNA binding"/>
    <property type="evidence" value="ECO:0007669"/>
    <property type="project" value="TreeGrafter"/>
</dbReference>
<dbReference type="PROSITE" id="PS00028">
    <property type="entry name" value="ZINC_FINGER_C2H2_1"/>
    <property type="match status" value="1"/>
</dbReference>
<dbReference type="InterPro" id="IPR036236">
    <property type="entry name" value="Znf_C2H2_sf"/>
</dbReference>
<reference evidence="3 4" key="1">
    <citation type="submission" date="2018-04" db="EMBL/GenBank/DDBJ databases">
        <title>The genome of golden apple snail Pomacea canaliculata provides insight into stress tolerance and invasive adaptation.</title>
        <authorList>
            <person name="Liu C."/>
            <person name="Liu B."/>
            <person name="Ren Y."/>
            <person name="Zhang Y."/>
            <person name="Wang H."/>
            <person name="Li S."/>
            <person name="Jiang F."/>
            <person name="Yin L."/>
            <person name="Zhang G."/>
            <person name="Qian W."/>
            <person name="Fan W."/>
        </authorList>
    </citation>
    <scope>NUCLEOTIDE SEQUENCE [LARGE SCALE GENOMIC DNA]</scope>
    <source>
        <strain evidence="3">SZHN2017</strain>
        <tissue evidence="3">Muscle</tissue>
    </source>
</reference>
<dbReference type="PANTHER" id="PTHR45762">
    <property type="entry name" value="ZINC FINGER RNA-BINDING PROTEIN"/>
    <property type="match status" value="1"/>
</dbReference>
<feature type="compositionally biased region" description="Basic and acidic residues" evidence="1">
    <location>
        <begin position="34"/>
        <end position="51"/>
    </location>
</feature>
<feature type="compositionally biased region" description="Basic and acidic residues" evidence="1">
    <location>
        <begin position="1078"/>
        <end position="1089"/>
    </location>
</feature>
<feature type="compositionally biased region" description="Low complexity" evidence="1">
    <location>
        <begin position="985"/>
        <end position="1001"/>
    </location>
</feature>
<feature type="compositionally biased region" description="Basic and acidic residues" evidence="1">
    <location>
        <begin position="846"/>
        <end position="856"/>
    </location>
</feature>
<accession>A0A2T7PAZ9</accession>
<feature type="compositionally biased region" description="Polar residues" evidence="1">
    <location>
        <begin position="22"/>
        <end position="33"/>
    </location>
</feature>
<feature type="compositionally biased region" description="Basic and acidic residues" evidence="1">
    <location>
        <begin position="896"/>
        <end position="929"/>
    </location>
</feature>
<feature type="compositionally biased region" description="Polar residues" evidence="1">
    <location>
        <begin position="1004"/>
        <end position="1017"/>
    </location>
</feature>
<feature type="domain" description="C2H2-type" evidence="2">
    <location>
        <begin position="69"/>
        <end position="91"/>
    </location>
</feature>
<evidence type="ECO:0000256" key="1">
    <source>
        <dbReference type="SAM" id="MobiDB-lite"/>
    </source>
</evidence>
<feature type="compositionally biased region" description="Polar residues" evidence="1">
    <location>
        <begin position="860"/>
        <end position="869"/>
    </location>
</feature>
<feature type="compositionally biased region" description="Basic and acidic residues" evidence="1">
    <location>
        <begin position="390"/>
        <end position="399"/>
    </location>
</feature>
<dbReference type="InterPro" id="IPR013087">
    <property type="entry name" value="Znf_C2H2_type"/>
</dbReference>
<feature type="compositionally biased region" description="Acidic residues" evidence="1">
    <location>
        <begin position="52"/>
        <end position="62"/>
    </location>
</feature>
<feature type="compositionally biased region" description="Acidic residues" evidence="1">
    <location>
        <begin position="162"/>
        <end position="180"/>
    </location>
</feature>
<dbReference type="SMART" id="SM00451">
    <property type="entry name" value="ZnF_U1"/>
    <property type="match status" value="3"/>
</dbReference>
<keyword evidence="4" id="KW-1185">Reference proteome</keyword>
<dbReference type="AlphaFoldDB" id="A0A2T7PAZ9"/>
<feature type="region of interest" description="Disordered" evidence="1">
    <location>
        <begin position="160"/>
        <end position="180"/>
    </location>
</feature>
<name>A0A2T7PAZ9_POMCA</name>
<dbReference type="GO" id="GO:0003725">
    <property type="term" value="F:double-stranded RNA binding"/>
    <property type="evidence" value="ECO:0007669"/>
    <property type="project" value="TreeGrafter"/>
</dbReference>
<dbReference type="OrthoDB" id="5877502at2759"/>
<feature type="region of interest" description="Disordered" evidence="1">
    <location>
        <begin position="425"/>
        <end position="448"/>
    </location>
</feature>
<feature type="region of interest" description="Disordered" evidence="1">
    <location>
        <begin position="361"/>
        <end position="405"/>
    </location>
</feature>
<feature type="compositionally biased region" description="Low complexity" evidence="1">
    <location>
        <begin position="886"/>
        <end position="895"/>
    </location>
</feature>
<gene>
    <name evidence="3" type="ORF">C0Q70_09861</name>
</gene>
<comment type="caution">
    <text evidence="3">The sequence shown here is derived from an EMBL/GenBank/DDBJ whole genome shotgun (WGS) entry which is preliminary data.</text>
</comment>
<dbReference type="SUPFAM" id="SSF57667">
    <property type="entry name" value="beta-beta-alpha zinc fingers"/>
    <property type="match status" value="1"/>
</dbReference>
<dbReference type="Gene3D" id="3.30.160.60">
    <property type="entry name" value="Classic Zinc Finger"/>
    <property type="match status" value="1"/>
</dbReference>
<dbReference type="PANTHER" id="PTHR45762:SF14">
    <property type="entry name" value="SI:CH211-197H24.6"/>
    <property type="match status" value="1"/>
</dbReference>
<feature type="region of interest" description="Disordered" evidence="1">
    <location>
        <begin position="1"/>
        <end position="62"/>
    </location>
</feature>
<evidence type="ECO:0000259" key="2">
    <source>
        <dbReference type="PROSITE" id="PS00028"/>
    </source>
</evidence>
<protein>
    <recommendedName>
        <fullName evidence="2">C2H2-type domain-containing protein</fullName>
    </recommendedName>
</protein>
<dbReference type="STRING" id="400727.A0A2T7PAZ9"/>
<evidence type="ECO:0000313" key="4">
    <source>
        <dbReference type="Proteomes" id="UP000245119"/>
    </source>
</evidence>
<dbReference type="Proteomes" id="UP000245119">
    <property type="component" value="Linkage Group LG5"/>
</dbReference>
<proteinExistence type="predicted"/>
<sequence>MDLQCENPNSGEKFVEVDKKQNTGAFENQSGSVKSEERDALNSAKEDAQPDEKDDVDAEDVGEEDTSFCKLCAMSFDSSEKYFRHTRGLLHTQRLMAQDTPKPGVSDTQNINITLKEEPRPPISQVEQVVRQKTVKLSPSSVQKNASADTSQGLALINSSGFDEDDEFEEEEENPEETFAEDGAVDKEGDFEEFRCKLCDVKTTGPVSMRAHLSGKSHKMIQEAVEKGSVPVPQRVLKKIGPDAQVPHSEYKPSVSLIPVSGPSILVDTLRAVPEAIVGLPAVKEYQLSKQPSFTCTLCDAQCDLSSIQTHIIGSKHRMKYLKTNHPDIYEHVKAHGGKKSQLSAFLEEVCSDIESKEGRGVPLVQKPAAKESTEKEEGGEAEDSQESSRAVRKEDDRGASSSISSVYAKRFPHDIVVARYKEERRREMDEQSFGHFEGGRGRGRYPGPPDALSYYEGARGHGRPYDDYNWFPDRPPGPPFGERWGREGDWDRGSEPPFYGPPGRYPYWDNRPRGFSDEEERIRRMYEYERHSFYHPAAGISRQEEQHRMMFEYERLGIPYEEARRRMMMQDDRRMRLSDMVRSGMPMDEARQRIMAEENRVLLLQEYERQGLSAREARHRIIVEEERQKLLDEYERRGITAMEARKRIAAGDIRLHFTREFERRGMTLEEARMQVLREEEQQQRYLELYYGDVQPRKTYRRQEPPLSEAALLKRHLQQGLKLEDAKNKVIACLRAEGIPTHEAILRVEKIEVTPDMLQQEENKKSLDDRERGGGYREGPKHIVPAEDEDKIQAKIRKFAEDDLDSISVDEAKERLLQEYMRRGVPREEARQSLISELIRQGVSPEEARRRFRDPPKAYQSGNHSPSPDSSHKTERRDRSRRSHSRSSSGSSSPSRVRDYTRRSKSFGTEEREKVRKLSRESQASERSKGEKHHGSRETYSERKHRVPDCEDPPTLTLGEELKRMKMKRRLEAYEKELAQKQAKTSTSSSSSETPSTSTFSKIKLQSQPKTSSSDPGQKTDVKELLENLTNNLISSEDDAAAALQVSKALTSALLKYRFKATPNEEASKSQQSLATFPERRISDVKKTV</sequence>
<feature type="region of interest" description="Disordered" evidence="1">
    <location>
        <begin position="757"/>
        <end position="789"/>
    </location>
</feature>
<feature type="compositionally biased region" description="Basic and acidic residues" evidence="1">
    <location>
        <begin position="369"/>
        <end position="379"/>
    </location>
</feature>
<dbReference type="GO" id="GO:0071011">
    <property type="term" value="C:precatalytic spliceosome"/>
    <property type="evidence" value="ECO:0007669"/>
    <property type="project" value="TreeGrafter"/>
</dbReference>
<feature type="compositionally biased region" description="Polar residues" evidence="1">
    <location>
        <begin position="1"/>
        <end position="10"/>
    </location>
</feature>